<keyword evidence="3" id="KW-0805">Transcription regulation</keyword>
<sequence length="251" mass="26781">MFLQERQNAIADLIAEQGRVAVADLAARFDVSEDCIRKDLKQLVEEGRAKKVYGGAIRPEAPLERVVLNRVDINADAKRAIAERAYGLIEPGDTVFLDVSSTNHYLAQLLAAGDTRCQVVSTMIDILQILAANPLVTAVGTGGTVNRELNGFVGARTVEALGPLRFDRAFIAALGVDAASGDVLTFDADDGIVKRCALERSREAYLVADAEKFGAWGTYAYGNVRDFAAVITAPATPALVESLEEAGATVL</sequence>
<evidence type="ECO:0000256" key="1">
    <source>
        <dbReference type="ARBA" id="ARBA00021390"/>
    </source>
</evidence>
<comment type="function">
    <text evidence="5">Repressor of the lactose catabolism operon. Galactose-6-phosphate is the inducer.</text>
</comment>
<dbReference type="RefSeq" id="WP_265590439.1">
    <property type="nucleotide sequence ID" value="NZ_BQKC01000001.1"/>
</dbReference>
<dbReference type="InterPro" id="IPR037171">
    <property type="entry name" value="NagB/RpiA_transferase-like"/>
</dbReference>
<dbReference type="InterPro" id="IPR036390">
    <property type="entry name" value="WH_DNA-bd_sf"/>
</dbReference>
<dbReference type="EMBL" id="BQKC01000001">
    <property type="protein sequence ID" value="GJM54447.1"/>
    <property type="molecule type" value="Genomic_DNA"/>
</dbReference>
<dbReference type="InterPro" id="IPR001034">
    <property type="entry name" value="DeoR_HTH"/>
</dbReference>
<gene>
    <name evidence="7" type="ORF">ATOP_01020</name>
</gene>
<dbReference type="InterPro" id="IPR014036">
    <property type="entry name" value="DeoR-like_C"/>
</dbReference>
<name>A0AAV5AYM0_9ACTN</name>
<organism evidence="7 8">
    <name type="scientific">Granulimonas faecalis</name>
    <dbReference type="NCBI Taxonomy" id="2894155"/>
    <lineage>
        <taxon>Bacteria</taxon>
        <taxon>Bacillati</taxon>
        <taxon>Actinomycetota</taxon>
        <taxon>Coriobacteriia</taxon>
        <taxon>Coriobacteriales</taxon>
        <taxon>Kribbibacteriaceae</taxon>
        <taxon>Granulimonas</taxon>
    </lineage>
</organism>
<comment type="caution">
    <text evidence="7">The sequence shown here is derived from an EMBL/GenBank/DDBJ whole genome shotgun (WGS) entry which is preliminary data.</text>
</comment>
<protein>
    <recommendedName>
        <fullName evidence="1">Lactose phosphotransferase system repressor</fullName>
    </recommendedName>
</protein>
<dbReference type="PROSITE" id="PS51000">
    <property type="entry name" value="HTH_DEOR_2"/>
    <property type="match status" value="1"/>
</dbReference>
<dbReference type="Pfam" id="PF00455">
    <property type="entry name" value="DeoRC"/>
    <property type="match status" value="1"/>
</dbReference>
<dbReference type="AlphaFoldDB" id="A0AAV5AYM0"/>
<dbReference type="GO" id="GO:0003700">
    <property type="term" value="F:DNA-binding transcription factor activity"/>
    <property type="evidence" value="ECO:0007669"/>
    <property type="project" value="InterPro"/>
</dbReference>
<dbReference type="PANTHER" id="PTHR30363:SF4">
    <property type="entry name" value="GLYCEROL-3-PHOSPHATE REGULON REPRESSOR"/>
    <property type="match status" value="1"/>
</dbReference>
<keyword evidence="4" id="KW-0804">Transcription</keyword>
<proteinExistence type="predicted"/>
<evidence type="ECO:0000259" key="6">
    <source>
        <dbReference type="PROSITE" id="PS51000"/>
    </source>
</evidence>
<dbReference type="InterPro" id="IPR050313">
    <property type="entry name" value="Carb_Metab_HTH_regulators"/>
</dbReference>
<dbReference type="Proteomes" id="UP001055025">
    <property type="component" value="Unassembled WGS sequence"/>
</dbReference>
<evidence type="ECO:0000313" key="8">
    <source>
        <dbReference type="Proteomes" id="UP001055025"/>
    </source>
</evidence>
<evidence type="ECO:0000256" key="2">
    <source>
        <dbReference type="ARBA" id="ARBA00022491"/>
    </source>
</evidence>
<accession>A0AAV5AYM0</accession>
<dbReference type="Pfam" id="PF08220">
    <property type="entry name" value="HTH_DeoR"/>
    <property type="match status" value="1"/>
</dbReference>
<feature type="domain" description="HTH deoR-type" evidence="6">
    <location>
        <begin position="3"/>
        <end position="58"/>
    </location>
</feature>
<dbReference type="Gene3D" id="1.10.10.10">
    <property type="entry name" value="Winged helix-like DNA-binding domain superfamily/Winged helix DNA-binding domain"/>
    <property type="match status" value="1"/>
</dbReference>
<dbReference type="PANTHER" id="PTHR30363">
    <property type="entry name" value="HTH-TYPE TRANSCRIPTIONAL REGULATOR SRLR-RELATED"/>
    <property type="match status" value="1"/>
</dbReference>
<dbReference type="SMART" id="SM00420">
    <property type="entry name" value="HTH_DEOR"/>
    <property type="match status" value="1"/>
</dbReference>
<dbReference type="SMART" id="SM01134">
    <property type="entry name" value="DeoRC"/>
    <property type="match status" value="1"/>
</dbReference>
<keyword evidence="2" id="KW-0678">Repressor</keyword>
<dbReference type="SUPFAM" id="SSF100950">
    <property type="entry name" value="NagB/RpiA/CoA transferase-like"/>
    <property type="match status" value="1"/>
</dbReference>
<evidence type="ECO:0000256" key="3">
    <source>
        <dbReference type="ARBA" id="ARBA00023015"/>
    </source>
</evidence>
<evidence type="ECO:0000256" key="4">
    <source>
        <dbReference type="ARBA" id="ARBA00023163"/>
    </source>
</evidence>
<reference evidence="7" key="1">
    <citation type="journal article" date="2022" name="Int. J. Syst. Evol. Microbiol.">
        <title>Granulimonas faecalis gen. nov., sp. nov., and Leptogranulimonas caecicola gen. nov., sp. nov., novel lactate-producing Atopobiaceae bacteria isolated from mouse intestines, and an emended description of the family Atopobiaceae.</title>
        <authorList>
            <person name="Morinaga K."/>
            <person name="Kusada H."/>
            <person name="Sakamoto S."/>
            <person name="Murakami T."/>
            <person name="Toyoda A."/>
            <person name="Mori H."/>
            <person name="Meng X.Y."/>
            <person name="Takashino M."/>
            <person name="Murotomi K."/>
            <person name="Tamaki H."/>
        </authorList>
    </citation>
    <scope>NUCLEOTIDE SEQUENCE</scope>
    <source>
        <strain evidence="7">OPF53</strain>
    </source>
</reference>
<evidence type="ECO:0000256" key="5">
    <source>
        <dbReference type="ARBA" id="ARBA00024937"/>
    </source>
</evidence>
<dbReference type="SUPFAM" id="SSF46785">
    <property type="entry name" value="Winged helix' DNA-binding domain"/>
    <property type="match status" value="1"/>
</dbReference>
<evidence type="ECO:0000313" key="7">
    <source>
        <dbReference type="EMBL" id="GJM54447.1"/>
    </source>
</evidence>
<keyword evidence="8" id="KW-1185">Reference proteome</keyword>
<dbReference type="InterPro" id="IPR036388">
    <property type="entry name" value="WH-like_DNA-bd_sf"/>
</dbReference>